<dbReference type="SUPFAM" id="SSF48371">
    <property type="entry name" value="ARM repeat"/>
    <property type="match status" value="1"/>
</dbReference>
<organism evidence="1 2">
    <name type="scientific">Pectinatus cerevisiiphilus</name>
    <dbReference type="NCBI Taxonomy" id="86956"/>
    <lineage>
        <taxon>Bacteria</taxon>
        <taxon>Bacillati</taxon>
        <taxon>Bacillota</taxon>
        <taxon>Negativicutes</taxon>
        <taxon>Selenomonadales</taxon>
        <taxon>Selenomonadaceae</taxon>
        <taxon>Pectinatus</taxon>
    </lineage>
</organism>
<dbReference type="PANTHER" id="PTHR34070">
    <property type="entry name" value="ARMADILLO-TYPE FOLD"/>
    <property type="match status" value="1"/>
</dbReference>
<proteinExistence type="predicted"/>
<evidence type="ECO:0000313" key="1">
    <source>
        <dbReference type="EMBL" id="TCS80433.1"/>
    </source>
</evidence>
<dbReference type="Proteomes" id="UP000295188">
    <property type="component" value="Unassembled WGS sequence"/>
</dbReference>
<dbReference type="InterPro" id="IPR016024">
    <property type="entry name" value="ARM-type_fold"/>
</dbReference>
<evidence type="ECO:0000313" key="2">
    <source>
        <dbReference type="Proteomes" id="UP000295188"/>
    </source>
</evidence>
<dbReference type="PANTHER" id="PTHR34070:SF1">
    <property type="entry name" value="DNA ALKYLATION REPAIR PROTEIN"/>
    <property type="match status" value="1"/>
</dbReference>
<accession>A0A4R3KBU8</accession>
<reference evidence="1 2" key="1">
    <citation type="submission" date="2019-03" db="EMBL/GenBank/DDBJ databases">
        <title>Genomic Encyclopedia of Type Strains, Phase IV (KMG-IV): sequencing the most valuable type-strain genomes for metagenomic binning, comparative biology and taxonomic classification.</title>
        <authorList>
            <person name="Goeker M."/>
        </authorList>
    </citation>
    <scope>NUCLEOTIDE SEQUENCE [LARGE SCALE GENOMIC DNA]</scope>
    <source>
        <strain evidence="1 2">DSM 20467</strain>
    </source>
</reference>
<name>A0A4R3KBU8_9FIRM</name>
<gene>
    <name evidence="1" type="ORF">EDC37_10435</name>
</gene>
<dbReference type="EMBL" id="SMAA01000004">
    <property type="protein sequence ID" value="TCS80433.1"/>
    <property type="molecule type" value="Genomic_DNA"/>
</dbReference>
<protein>
    <submittedName>
        <fullName evidence="1">3-methyladenine DNA glycosylase AlkD</fullName>
    </submittedName>
</protein>
<dbReference type="OrthoDB" id="9784740at2"/>
<dbReference type="InterPro" id="IPR014825">
    <property type="entry name" value="DNA_alkylation"/>
</dbReference>
<dbReference type="CDD" id="cd06561">
    <property type="entry name" value="AlkD_like"/>
    <property type="match status" value="1"/>
</dbReference>
<dbReference type="Pfam" id="PF08713">
    <property type="entry name" value="DNA_alkylation"/>
    <property type="match status" value="1"/>
</dbReference>
<dbReference type="Gene3D" id="1.25.10.90">
    <property type="match status" value="1"/>
</dbReference>
<sequence>MQEKIRNRLQQMAEIKYRAFSAKLLPGVDNILGVRVPLLRKLAREVSRGDWQDYLAVTQDKYFEETMLRGMVIGYAECTLEKRLEYIKNFLPQINNWSVCDSFCTSLTFTIQYRPDMWCFIQPYIFSAHEYEVRFAAVMMLEYYIDETYINDVLAALDKIGHAGYYAKMAAAWAVSACYIKLPELTLPYLQNNKLDDFTYNKALQKITESLQVGEQEKNKIKKMKRKK</sequence>
<keyword evidence="2" id="KW-1185">Reference proteome</keyword>
<dbReference type="AlphaFoldDB" id="A0A4R3KBU8"/>
<comment type="caution">
    <text evidence="1">The sequence shown here is derived from an EMBL/GenBank/DDBJ whole genome shotgun (WGS) entry which is preliminary data.</text>
</comment>